<sequence length="113" mass="12665">MVNMSRDYAKKLKAIRNAEKLTQAQFSEVTGVSVGTIGNYESGYKPARIEVVERVIQVQRFEKYTMWILHDKTIPNSGQIAPALSLDGAEERADDQDSIGIIQKLPRSRRNAG</sequence>
<feature type="domain" description="HTH cro/C1-type" evidence="2">
    <location>
        <begin position="12"/>
        <end position="58"/>
    </location>
</feature>
<protein>
    <submittedName>
        <fullName evidence="3">Helix-turn-helix transcriptional regulator</fullName>
    </submittedName>
</protein>
<accession>A0A5U3G0N0</accession>
<dbReference type="SMART" id="SM00530">
    <property type="entry name" value="HTH_XRE"/>
    <property type="match status" value="1"/>
</dbReference>
<dbReference type="Gene3D" id="1.10.260.40">
    <property type="entry name" value="lambda repressor-like DNA-binding domains"/>
    <property type="match status" value="1"/>
</dbReference>
<dbReference type="CDD" id="cd00093">
    <property type="entry name" value="HTH_XRE"/>
    <property type="match status" value="1"/>
</dbReference>
<gene>
    <name evidence="3" type="ORF">Z599_14725</name>
</gene>
<dbReference type="GO" id="GO:0003677">
    <property type="term" value="F:DNA binding"/>
    <property type="evidence" value="ECO:0007669"/>
    <property type="project" value="InterPro"/>
</dbReference>
<dbReference type="EMBL" id="AAGLQK010000017">
    <property type="protein sequence ID" value="EBP4058990.1"/>
    <property type="molecule type" value="Genomic_DNA"/>
</dbReference>
<evidence type="ECO:0000313" key="3">
    <source>
        <dbReference type="EMBL" id="EBP4058990.1"/>
    </source>
</evidence>
<dbReference type="InterPro" id="IPR001387">
    <property type="entry name" value="Cro/C1-type_HTH"/>
</dbReference>
<dbReference type="SUPFAM" id="SSF47413">
    <property type="entry name" value="lambda repressor-like DNA-binding domains"/>
    <property type="match status" value="1"/>
</dbReference>
<proteinExistence type="predicted"/>
<organism evidence="3">
    <name type="scientific">Salmonella enterica I</name>
    <dbReference type="NCBI Taxonomy" id="59201"/>
    <lineage>
        <taxon>Bacteria</taxon>
        <taxon>Pseudomonadati</taxon>
        <taxon>Pseudomonadota</taxon>
        <taxon>Gammaproteobacteria</taxon>
        <taxon>Enterobacterales</taxon>
        <taxon>Enterobacteriaceae</taxon>
        <taxon>Salmonella</taxon>
    </lineage>
</organism>
<evidence type="ECO:0000259" key="2">
    <source>
        <dbReference type="PROSITE" id="PS50943"/>
    </source>
</evidence>
<dbReference type="Pfam" id="PF01381">
    <property type="entry name" value="HTH_3"/>
    <property type="match status" value="1"/>
</dbReference>
<dbReference type="InterPro" id="IPR010982">
    <property type="entry name" value="Lambda_DNA-bd_dom_sf"/>
</dbReference>
<reference evidence="3" key="1">
    <citation type="submission" date="2018-07" db="EMBL/GenBank/DDBJ databases">
        <authorList>
            <consortium name="GenomeTrakr network: Whole genome sequencing for foodborne pathogen traceback"/>
        </authorList>
    </citation>
    <scope>NUCLEOTIDE SEQUENCE</scope>
    <source>
        <strain evidence="3">MDH-2013-00175</strain>
    </source>
</reference>
<evidence type="ECO:0000256" key="1">
    <source>
        <dbReference type="SAM" id="MobiDB-lite"/>
    </source>
</evidence>
<name>A0A5U3G0N0_SALET</name>
<comment type="caution">
    <text evidence="3">The sequence shown here is derived from an EMBL/GenBank/DDBJ whole genome shotgun (WGS) entry which is preliminary data.</text>
</comment>
<dbReference type="AlphaFoldDB" id="A0A5U3G0N0"/>
<feature type="region of interest" description="Disordered" evidence="1">
    <location>
        <begin position="86"/>
        <end position="113"/>
    </location>
</feature>
<dbReference type="PROSITE" id="PS50943">
    <property type="entry name" value="HTH_CROC1"/>
    <property type="match status" value="1"/>
</dbReference>